<dbReference type="OrthoDB" id="9782842at2"/>
<dbReference type="InterPro" id="IPR041916">
    <property type="entry name" value="Anti_sigma_zinc_sf"/>
</dbReference>
<keyword evidence="1" id="KW-0472">Membrane</keyword>
<dbReference type="GO" id="GO:0008270">
    <property type="term" value="F:zinc ion binding"/>
    <property type="evidence" value="ECO:0007669"/>
    <property type="project" value="UniProtKB-KW"/>
</dbReference>
<feature type="transmembrane region" description="Helical" evidence="1">
    <location>
        <begin position="97"/>
        <end position="119"/>
    </location>
</feature>
<dbReference type="Proteomes" id="UP000189733">
    <property type="component" value="Unassembled WGS sequence"/>
</dbReference>
<evidence type="ECO:0000259" key="2">
    <source>
        <dbReference type="Pfam" id="PF13490"/>
    </source>
</evidence>
<sequence>MDCKEFQKNIHRYLDGELADVDAERFASHERHCELCSHQAEELRAVSKMFEEDGLAAEFAVPEVLRAKTLRAFQEEVQENSVPSWWSSLSTGLRSGVMATAVVGLLLGVALGSTLSATLTPTSDRSLLYVALLDENVGELP</sequence>
<organism evidence="3 4">
    <name type="scientific">Desulfobaculum bizertense DSM 18034</name>
    <dbReference type="NCBI Taxonomy" id="1121442"/>
    <lineage>
        <taxon>Bacteria</taxon>
        <taxon>Pseudomonadati</taxon>
        <taxon>Thermodesulfobacteriota</taxon>
        <taxon>Desulfovibrionia</taxon>
        <taxon>Desulfovibrionales</taxon>
        <taxon>Desulfovibrionaceae</taxon>
        <taxon>Desulfobaculum</taxon>
    </lineage>
</organism>
<reference evidence="3 4" key="1">
    <citation type="submission" date="2017-02" db="EMBL/GenBank/DDBJ databases">
        <authorList>
            <person name="Peterson S.W."/>
        </authorList>
    </citation>
    <scope>NUCLEOTIDE SEQUENCE [LARGE SCALE GENOMIC DNA]</scope>
    <source>
        <strain evidence="3 4">DSM 18034</strain>
    </source>
</reference>
<evidence type="ECO:0000256" key="1">
    <source>
        <dbReference type="SAM" id="Phobius"/>
    </source>
</evidence>
<accession>A0A1T4W501</accession>
<keyword evidence="3" id="KW-0862">Zinc</keyword>
<name>A0A1T4W501_9BACT</name>
<dbReference type="AlphaFoldDB" id="A0A1T4W501"/>
<evidence type="ECO:0000313" key="4">
    <source>
        <dbReference type="Proteomes" id="UP000189733"/>
    </source>
</evidence>
<keyword evidence="1" id="KW-0812">Transmembrane</keyword>
<dbReference type="Gene3D" id="1.10.10.1320">
    <property type="entry name" value="Anti-sigma factor, zinc-finger domain"/>
    <property type="match status" value="1"/>
</dbReference>
<keyword evidence="3" id="KW-0479">Metal-binding</keyword>
<protein>
    <submittedName>
        <fullName evidence="3">Putative zinc-finger</fullName>
    </submittedName>
</protein>
<dbReference type="Pfam" id="PF13490">
    <property type="entry name" value="zf-HC2"/>
    <property type="match status" value="1"/>
</dbReference>
<gene>
    <name evidence="3" type="ORF">SAMN02745702_01647</name>
</gene>
<feature type="domain" description="Putative zinc-finger" evidence="2">
    <location>
        <begin position="3"/>
        <end position="36"/>
    </location>
</feature>
<dbReference type="STRING" id="1121442.SAMN02745702_01647"/>
<keyword evidence="3" id="KW-0863">Zinc-finger</keyword>
<proteinExistence type="predicted"/>
<dbReference type="InterPro" id="IPR027383">
    <property type="entry name" value="Znf_put"/>
</dbReference>
<dbReference type="RefSeq" id="WP_159445955.1">
    <property type="nucleotide sequence ID" value="NZ_FUYA01000004.1"/>
</dbReference>
<keyword evidence="1" id="KW-1133">Transmembrane helix</keyword>
<evidence type="ECO:0000313" key="3">
    <source>
        <dbReference type="EMBL" id="SKA72322.1"/>
    </source>
</evidence>
<keyword evidence="4" id="KW-1185">Reference proteome</keyword>
<dbReference type="EMBL" id="FUYA01000004">
    <property type="protein sequence ID" value="SKA72322.1"/>
    <property type="molecule type" value="Genomic_DNA"/>
</dbReference>